<dbReference type="EMBL" id="CP072648">
    <property type="protein sequence ID" value="QUW02563.1"/>
    <property type="molecule type" value="Genomic_DNA"/>
</dbReference>
<dbReference type="PANTHER" id="PTHR44591">
    <property type="entry name" value="STRESS RESPONSE REGULATOR PROTEIN 1"/>
    <property type="match status" value="1"/>
</dbReference>
<dbReference type="RefSeq" id="WP_211428453.1">
    <property type="nucleotide sequence ID" value="NZ_CP072648.1"/>
</dbReference>
<feature type="modified residue" description="4-aspartylphosphate" evidence="2">
    <location>
        <position position="59"/>
    </location>
</feature>
<dbReference type="Gene3D" id="3.40.50.2300">
    <property type="match status" value="1"/>
</dbReference>
<keyword evidence="5" id="KW-1185">Reference proteome</keyword>
<dbReference type="InterPro" id="IPR050595">
    <property type="entry name" value="Bact_response_regulator"/>
</dbReference>
<gene>
    <name evidence="4" type="ORF">J8C06_09455</name>
</gene>
<dbReference type="Pfam" id="PF00072">
    <property type="entry name" value="Response_reg"/>
    <property type="match status" value="1"/>
</dbReference>
<sequence>MGHSPSQKPRILVIDDNQDVLDLLHDELTAEGYAVETASDGLAGLRALKRSKPDLVIIDIMMPHVSGPAVMTLIGEKEHYRELRDVPMLIISAQSNIEYVREEGLPLTESDYLTKPIDFDRLHELIQRKLAQSISEDAPRPDTTHWVQA</sequence>
<name>A0ABX8BA91_9BACT</name>
<dbReference type="PROSITE" id="PS50110">
    <property type="entry name" value="RESPONSE_REGULATORY"/>
    <property type="match status" value="1"/>
</dbReference>
<accession>A0ABX8BA91</accession>
<organism evidence="4 5">
    <name type="scientific">Chloracidobacterium validum</name>
    <dbReference type="NCBI Taxonomy" id="2821543"/>
    <lineage>
        <taxon>Bacteria</taxon>
        <taxon>Pseudomonadati</taxon>
        <taxon>Acidobacteriota</taxon>
        <taxon>Terriglobia</taxon>
        <taxon>Terriglobales</taxon>
        <taxon>Acidobacteriaceae</taxon>
        <taxon>Chloracidobacterium</taxon>
    </lineage>
</organism>
<evidence type="ECO:0000256" key="2">
    <source>
        <dbReference type="PROSITE-ProRule" id="PRU00169"/>
    </source>
</evidence>
<keyword evidence="1 2" id="KW-0597">Phosphoprotein</keyword>
<evidence type="ECO:0000313" key="4">
    <source>
        <dbReference type="EMBL" id="QUW02563.1"/>
    </source>
</evidence>
<evidence type="ECO:0000256" key="1">
    <source>
        <dbReference type="ARBA" id="ARBA00022553"/>
    </source>
</evidence>
<reference evidence="4 5" key="1">
    <citation type="submission" date="2021-03" db="EMBL/GenBank/DDBJ databases">
        <title>Genomic and phenotypic characterization of Chloracidobacterium isolates provides evidence for multiple species.</title>
        <authorList>
            <person name="Saini M.K."/>
            <person name="Costas A.M.G."/>
            <person name="Tank M."/>
            <person name="Bryant D.A."/>
        </authorList>
    </citation>
    <scope>NUCLEOTIDE SEQUENCE [LARGE SCALE GENOMIC DNA]</scope>
    <source>
        <strain evidence="4 5">BV2-C</strain>
    </source>
</reference>
<evidence type="ECO:0000313" key="5">
    <source>
        <dbReference type="Proteomes" id="UP000676506"/>
    </source>
</evidence>
<proteinExistence type="predicted"/>
<dbReference type="Proteomes" id="UP000676506">
    <property type="component" value="Chromosome 1"/>
</dbReference>
<dbReference type="PANTHER" id="PTHR44591:SF3">
    <property type="entry name" value="RESPONSE REGULATORY DOMAIN-CONTAINING PROTEIN"/>
    <property type="match status" value="1"/>
</dbReference>
<dbReference type="InterPro" id="IPR011006">
    <property type="entry name" value="CheY-like_superfamily"/>
</dbReference>
<feature type="domain" description="Response regulatory" evidence="3">
    <location>
        <begin position="10"/>
        <end position="130"/>
    </location>
</feature>
<protein>
    <submittedName>
        <fullName evidence="4">Response regulator</fullName>
    </submittedName>
</protein>
<dbReference type="InterPro" id="IPR001789">
    <property type="entry name" value="Sig_transdc_resp-reg_receiver"/>
</dbReference>
<evidence type="ECO:0000259" key="3">
    <source>
        <dbReference type="PROSITE" id="PS50110"/>
    </source>
</evidence>
<dbReference type="SUPFAM" id="SSF52172">
    <property type="entry name" value="CheY-like"/>
    <property type="match status" value="1"/>
</dbReference>
<dbReference type="SMART" id="SM00448">
    <property type="entry name" value="REC"/>
    <property type="match status" value="1"/>
</dbReference>